<dbReference type="GO" id="GO:0015074">
    <property type="term" value="P:DNA integration"/>
    <property type="evidence" value="ECO:0007669"/>
    <property type="project" value="UniProtKB-KW"/>
</dbReference>
<keyword evidence="10" id="KW-0695">RNA-directed DNA polymerase</keyword>
<evidence type="ECO:0000256" key="15">
    <source>
        <dbReference type="ARBA" id="ARBA00049244"/>
    </source>
</evidence>
<comment type="catalytic activity">
    <reaction evidence="14">
        <text>DNA(n) + a 2'-deoxyribonucleoside 5'-triphosphate = DNA(n+1) + diphosphate</text>
        <dbReference type="Rhea" id="RHEA:22508"/>
        <dbReference type="Rhea" id="RHEA-COMP:17339"/>
        <dbReference type="Rhea" id="RHEA-COMP:17340"/>
        <dbReference type="ChEBI" id="CHEBI:33019"/>
        <dbReference type="ChEBI" id="CHEBI:61560"/>
        <dbReference type="ChEBI" id="CHEBI:173112"/>
        <dbReference type="EC" id="2.7.7.49"/>
    </reaction>
</comment>
<feature type="region of interest" description="Disordered" evidence="16">
    <location>
        <begin position="375"/>
        <end position="404"/>
    </location>
</feature>
<dbReference type="InterPro" id="IPR012337">
    <property type="entry name" value="RNaseH-like_sf"/>
</dbReference>
<evidence type="ECO:0000256" key="12">
    <source>
        <dbReference type="ARBA" id="ARBA00023172"/>
    </source>
</evidence>
<dbReference type="GO" id="GO:0003723">
    <property type="term" value="F:RNA binding"/>
    <property type="evidence" value="ECO:0007669"/>
    <property type="project" value="UniProtKB-KW"/>
</dbReference>
<keyword evidence="6" id="KW-0378">Hydrolase</keyword>
<evidence type="ECO:0000256" key="10">
    <source>
        <dbReference type="ARBA" id="ARBA00022918"/>
    </source>
</evidence>
<dbReference type="GO" id="GO:0004519">
    <property type="term" value="F:endonuclease activity"/>
    <property type="evidence" value="ECO:0007669"/>
    <property type="project" value="UniProtKB-KW"/>
</dbReference>
<evidence type="ECO:0000256" key="1">
    <source>
        <dbReference type="ARBA" id="ARBA00022578"/>
    </source>
</evidence>
<accession>A0A9Q3HXG9</accession>
<evidence type="ECO:0000256" key="2">
    <source>
        <dbReference type="ARBA" id="ARBA00022695"/>
    </source>
</evidence>
<name>A0A9Q3HXG9_9BASI</name>
<dbReference type="InterPro" id="IPR013103">
    <property type="entry name" value="RVT_2"/>
</dbReference>
<evidence type="ECO:0000256" key="3">
    <source>
        <dbReference type="ARBA" id="ARBA00022722"/>
    </source>
</evidence>
<dbReference type="GO" id="GO:0006310">
    <property type="term" value="P:DNA recombination"/>
    <property type="evidence" value="ECO:0007669"/>
    <property type="project" value="UniProtKB-KW"/>
</dbReference>
<dbReference type="PANTHER" id="PTHR42648">
    <property type="entry name" value="TRANSPOSASE, PUTATIVE-RELATED"/>
    <property type="match status" value="1"/>
</dbReference>
<dbReference type="GO" id="GO:0003887">
    <property type="term" value="F:DNA-directed DNA polymerase activity"/>
    <property type="evidence" value="ECO:0007669"/>
    <property type="project" value="UniProtKB-KW"/>
</dbReference>
<keyword evidence="4" id="KW-0479">Metal-binding</keyword>
<proteinExistence type="predicted"/>
<evidence type="ECO:0000256" key="13">
    <source>
        <dbReference type="ARBA" id="ARBA00023268"/>
    </source>
</evidence>
<gene>
    <name evidence="18" type="ORF">O181_060358</name>
</gene>
<dbReference type="SUPFAM" id="SSF56672">
    <property type="entry name" value="DNA/RNA polymerases"/>
    <property type="match status" value="1"/>
</dbReference>
<evidence type="ECO:0000256" key="9">
    <source>
        <dbReference type="ARBA" id="ARBA00022908"/>
    </source>
</evidence>
<keyword evidence="13" id="KW-0511">Multifunctional enzyme</keyword>
<dbReference type="InterPro" id="IPR036397">
    <property type="entry name" value="RNaseH_sf"/>
</dbReference>
<dbReference type="SUPFAM" id="SSF53098">
    <property type="entry name" value="Ribonuclease H-like"/>
    <property type="match status" value="1"/>
</dbReference>
<dbReference type="Gene3D" id="3.30.420.10">
    <property type="entry name" value="Ribonuclease H-like superfamily/Ribonuclease H"/>
    <property type="match status" value="1"/>
</dbReference>
<keyword evidence="11" id="KW-0239">DNA-directed DNA polymerase</keyword>
<keyword evidence="1" id="KW-0815">Transposition</keyword>
<reference evidence="18" key="1">
    <citation type="submission" date="2021-03" db="EMBL/GenBank/DDBJ databases">
        <title>Draft genome sequence of rust myrtle Austropuccinia psidii MF-1, a brazilian biotype.</title>
        <authorList>
            <person name="Quecine M.C."/>
            <person name="Pachon D.M.R."/>
            <person name="Bonatelli M.L."/>
            <person name="Correr F.H."/>
            <person name="Franceschini L.M."/>
            <person name="Leite T.F."/>
            <person name="Margarido G.R.A."/>
            <person name="Almeida C.A."/>
            <person name="Ferrarezi J.A."/>
            <person name="Labate C.A."/>
        </authorList>
    </citation>
    <scope>NUCLEOTIDE SEQUENCE</scope>
    <source>
        <strain evidence="18">MF-1</strain>
    </source>
</reference>
<dbReference type="GO" id="GO:0046872">
    <property type="term" value="F:metal ion binding"/>
    <property type="evidence" value="ECO:0007669"/>
    <property type="project" value="UniProtKB-KW"/>
</dbReference>
<evidence type="ECO:0000256" key="5">
    <source>
        <dbReference type="ARBA" id="ARBA00022759"/>
    </source>
</evidence>
<keyword evidence="7" id="KW-0460">Magnesium</keyword>
<evidence type="ECO:0000256" key="7">
    <source>
        <dbReference type="ARBA" id="ARBA00022842"/>
    </source>
</evidence>
<evidence type="ECO:0000256" key="16">
    <source>
        <dbReference type="SAM" id="MobiDB-lite"/>
    </source>
</evidence>
<keyword evidence="5" id="KW-0255">Endonuclease</keyword>
<keyword evidence="3" id="KW-0540">Nuclease</keyword>
<dbReference type="InterPro" id="IPR001584">
    <property type="entry name" value="Integrase_cat-core"/>
</dbReference>
<dbReference type="PANTHER" id="PTHR42648:SF11">
    <property type="entry name" value="TRANSPOSON TY4-P GAG-POL POLYPROTEIN"/>
    <property type="match status" value="1"/>
</dbReference>
<keyword evidence="2" id="KW-0548">Nucleotidyltransferase</keyword>
<dbReference type="InterPro" id="IPR043502">
    <property type="entry name" value="DNA/RNA_pol_sf"/>
</dbReference>
<comment type="caution">
    <text evidence="18">The sequence shown here is derived from an EMBL/GenBank/DDBJ whole genome shotgun (WGS) entry which is preliminary data.</text>
</comment>
<feature type="compositionally biased region" description="Polar residues" evidence="16">
    <location>
        <begin position="388"/>
        <end position="400"/>
    </location>
</feature>
<evidence type="ECO:0000313" key="19">
    <source>
        <dbReference type="Proteomes" id="UP000765509"/>
    </source>
</evidence>
<dbReference type="EMBL" id="AVOT02028227">
    <property type="protein sequence ID" value="MBW0520643.1"/>
    <property type="molecule type" value="Genomic_DNA"/>
</dbReference>
<dbReference type="AlphaFoldDB" id="A0A9Q3HXG9"/>
<evidence type="ECO:0000313" key="18">
    <source>
        <dbReference type="EMBL" id="MBW0520643.1"/>
    </source>
</evidence>
<keyword evidence="19" id="KW-1185">Reference proteome</keyword>
<keyword evidence="11" id="KW-0808">Transferase</keyword>
<dbReference type="GO" id="GO:0003964">
    <property type="term" value="F:RNA-directed DNA polymerase activity"/>
    <property type="evidence" value="ECO:0007669"/>
    <property type="project" value="UniProtKB-KW"/>
</dbReference>
<dbReference type="GO" id="GO:0016787">
    <property type="term" value="F:hydrolase activity"/>
    <property type="evidence" value="ECO:0007669"/>
    <property type="project" value="UniProtKB-KW"/>
</dbReference>
<evidence type="ECO:0000256" key="8">
    <source>
        <dbReference type="ARBA" id="ARBA00022884"/>
    </source>
</evidence>
<dbReference type="GO" id="GO:0032196">
    <property type="term" value="P:transposition"/>
    <property type="evidence" value="ECO:0007669"/>
    <property type="project" value="UniProtKB-KW"/>
</dbReference>
<dbReference type="Pfam" id="PF07727">
    <property type="entry name" value="RVT_2"/>
    <property type="match status" value="1"/>
</dbReference>
<evidence type="ECO:0000256" key="14">
    <source>
        <dbReference type="ARBA" id="ARBA00048173"/>
    </source>
</evidence>
<keyword evidence="12" id="KW-0233">DNA recombination</keyword>
<protein>
    <recommendedName>
        <fullName evidence="17">Integrase catalytic domain-containing protein</fullName>
    </recommendedName>
</protein>
<keyword evidence="8" id="KW-0694">RNA-binding</keyword>
<dbReference type="Proteomes" id="UP000765509">
    <property type="component" value="Unassembled WGS sequence"/>
</dbReference>
<evidence type="ECO:0000256" key="11">
    <source>
        <dbReference type="ARBA" id="ARBA00022932"/>
    </source>
</evidence>
<keyword evidence="9" id="KW-0229">DNA integration</keyword>
<evidence type="ECO:0000259" key="17">
    <source>
        <dbReference type="PROSITE" id="PS50994"/>
    </source>
</evidence>
<evidence type="ECO:0000256" key="4">
    <source>
        <dbReference type="ARBA" id="ARBA00022723"/>
    </source>
</evidence>
<feature type="domain" description="Integrase catalytic" evidence="17">
    <location>
        <begin position="149"/>
        <end position="315"/>
    </location>
</feature>
<dbReference type="GO" id="GO:0005634">
    <property type="term" value="C:nucleus"/>
    <property type="evidence" value="ECO:0007669"/>
    <property type="project" value="UniProtKB-ARBA"/>
</dbReference>
<dbReference type="PROSITE" id="PS50994">
    <property type="entry name" value="INTEGRASE"/>
    <property type="match status" value="1"/>
</dbReference>
<evidence type="ECO:0000256" key="6">
    <source>
        <dbReference type="ARBA" id="ARBA00022801"/>
    </source>
</evidence>
<comment type="catalytic activity">
    <reaction evidence="15">
        <text>DNA(n) + a 2'-deoxyribonucleoside 5'-triphosphate = DNA(n+1) + diphosphate</text>
        <dbReference type="Rhea" id="RHEA:22508"/>
        <dbReference type="Rhea" id="RHEA-COMP:17339"/>
        <dbReference type="Rhea" id="RHEA-COMP:17340"/>
        <dbReference type="ChEBI" id="CHEBI:33019"/>
        <dbReference type="ChEBI" id="CHEBI:61560"/>
        <dbReference type="ChEBI" id="CHEBI:173112"/>
        <dbReference type="EC" id="2.7.7.7"/>
    </reaction>
</comment>
<dbReference type="InterPro" id="IPR039537">
    <property type="entry name" value="Retrotran_Ty1/copia-like"/>
</dbReference>
<sequence length="805" mass="90505">MSVEMANASQTPVLGHGKVQFLSNCKVIILHCLHVLDLAEMLVSMGKIWKVGFTIVKTNQFLFSVKKHNTVLMNGEVSNNLFVLDMKICFPKSIAASMIKTPDLLQNRDGHPGNQVLKRMYPSVEIFKFCEACALSKSKQLPYKGTLPRQNTPGHTVHCDLSGKISPSSIGGGNYYLKLTDDFSRFKSVYILKRKSDAGMVIRDYVHEVERKHDTSIKVLVNDNGGEYLNLDLLEFLNKKGIQMQLIAPYSPKRNPISERGNRSTSEKARTLLFTSNLPMNFWGEAVVTSTFLENITPCSSIEYKTPFELWNGSTFDLSQLRTFGCCCYPRCHIQQTNISSTSCKRKCTVHEDSIRCSDNYSVTDIIDHEQVTQIESSHDNDDPSCIKSRNTNPPASIPSTKPGWDYKLTSNQAPKHVSAAIDESNILSLKRRAHTEIHSIDSNSKSPSAWKEAISLPDKLLWIEALKNKLNNLTSGSVIIEPTLPKGSKPAGNSVQFKRKFDSNGKLIKNKIQICAQGFSQKHGVDYNDTYSPTGKFSSLQCLLAIAAHRNLEINHLDSVAAFLNQTLKEEIYMKIPNFLVAHSSGKVWQLTKPLYGLKQSSRYWYLELANFLKSIEHFPSKADPFLFISNDVGWECYMHIHVDDMTVSSNKIQKFKSLIMKKFEMEDLGPANFVLGIKLTQDKVARKIFLLQTSYIHDLLSEYGMSYCKPVATPMVKNSKISVASDNDTQQFLSLNRNYQQAIGKISYLQVATRPDLAFVTSQLSQLLENPGYSHWIAFKNLLQYLAGTKDLALCLGGNSFSL</sequence>
<organism evidence="18 19">
    <name type="scientific">Austropuccinia psidii MF-1</name>
    <dbReference type="NCBI Taxonomy" id="1389203"/>
    <lineage>
        <taxon>Eukaryota</taxon>
        <taxon>Fungi</taxon>
        <taxon>Dikarya</taxon>
        <taxon>Basidiomycota</taxon>
        <taxon>Pucciniomycotina</taxon>
        <taxon>Pucciniomycetes</taxon>
        <taxon>Pucciniales</taxon>
        <taxon>Sphaerophragmiaceae</taxon>
        <taxon>Austropuccinia</taxon>
    </lineage>
</organism>